<gene>
    <name evidence="1" type="ORF">AB4Y30_01650</name>
</gene>
<sequence length="138" mass="16131">MRQFSIPKYNIIRVTPEQFGYKDRGILKWQGMILSDHTDALKREKLNEHLSEVEAKEGMSEEGISEALYNAFVTATPVLIQANVINNGRYYNDLECIILGYEDNQIYLKLKDGRTTNCTLDQIRNVEYMDMLKWFDKV</sequence>
<name>A0AB39HNX0_9BACI</name>
<organism evidence="1">
    <name type="scientific">Ornithinibacillus sp. 4-3</name>
    <dbReference type="NCBI Taxonomy" id="3231488"/>
    <lineage>
        <taxon>Bacteria</taxon>
        <taxon>Bacillati</taxon>
        <taxon>Bacillota</taxon>
        <taxon>Bacilli</taxon>
        <taxon>Bacillales</taxon>
        <taxon>Bacillaceae</taxon>
        <taxon>Ornithinibacillus</taxon>
    </lineage>
</organism>
<accession>A0AB39HNX0</accession>
<dbReference type="AlphaFoldDB" id="A0AB39HNX0"/>
<dbReference type="RefSeq" id="WP_368653786.1">
    <property type="nucleotide sequence ID" value="NZ_CP162599.1"/>
</dbReference>
<protein>
    <submittedName>
        <fullName evidence="1">Uncharacterized protein</fullName>
    </submittedName>
</protein>
<dbReference type="EMBL" id="CP162599">
    <property type="protein sequence ID" value="XDK33102.1"/>
    <property type="molecule type" value="Genomic_DNA"/>
</dbReference>
<proteinExistence type="predicted"/>
<evidence type="ECO:0000313" key="1">
    <source>
        <dbReference type="EMBL" id="XDK33102.1"/>
    </source>
</evidence>
<reference evidence="1" key="1">
    <citation type="submission" date="2024-07" db="EMBL/GenBank/DDBJ databases">
        <title>Halotolerant mesophilic bacterium Ornithinibacillus sp. 4-3, sp. nov., isolated from soil.</title>
        <authorList>
            <person name="Sidarenka A.V."/>
            <person name="Guliayeva D.E."/>
            <person name="Leanovich S.I."/>
            <person name="Hileuskaya K.S."/>
            <person name="Akhremchuk A.E."/>
            <person name="Sikolenko M.A."/>
            <person name="Valentovich L.N."/>
        </authorList>
    </citation>
    <scope>NUCLEOTIDE SEQUENCE</scope>
    <source>
        <strain evidence="1">4-3</strain>
    </source>
</reference>